<dbReference type="PANTHER" id="PTHR19302:SF13">
    <property type="entry name" value="GAMMA-TUBULIN COMPLEX COMPONENT 2"/>
    <property type="match status" value="1"/>
</dbReference>
<dbReference type="GO" id="GO:0000930">
    <property type="term" value="C:gamma-tubulin complex"/>
    <property type="evidence" value="ECO:0007669"/>
    <property type="project" value="TreeGrafter"/>
</dbReference>
<dbReference type="InterPro" id="IPR042241">
    <property type="entry name" value="GCP_C_sf"/>
</dbReference>
<dbReference type="GO" id="GO:0043015">
    <property type="term" value="F:gamma-tubulin binding"/>
    <property type="evidence" value="ECO:0007669"/>
    <property type="project" value="InterPro"/>
</dbReference>
<dbReference type="FunFam" id="1.20.120.1900:FF:000037">
    <property type="entry name" value="Gamma-tubulin complex component"/>
    <property type="match status" value="1"/>
</dbReference>
<dbReference type="KEGG" id="osn:115210379"/>
<keyword evidence="9" id="KW-1185">Reference proteome</keyword>
<keyword evidence="3 5" id="KW-0493">Microtubule</keyword>
<proteinExistence type="inferred from homology"/>
<evidence type="ECO:0000256" key="2">
    <source>
        <dbReference type="ARBA" id="ARBA00022490"/>
    </source>
</evidence>
<dbReference type="InterPro" id="IPR041470">
    <property type="entry name" value="GCP_N"/>
</dbReference>
<dbReference type="RefSeq" id="XP_029634808.1">
    <property type="nucleotide sequence ID" value="XM_029778948.2"/>
</dbReference>
<evidence type="ECO:0000256" key="5">
    <source>
        <dbReference type="RuleBase" id="RU363050"/>
    </source>
</evidence>
<dbReference type="AlphaFoldDB" id="A0A6P7S9N8"/>
<dbReference type="GO" id="GO:0000278">
    <property type="term" value="P:mitotic cell cycle"/>
    <property type="evidence" value="ECO:0007669"/>
    <property type="project" value="TreeGrafter"/>
</dbReference>
<evidence type="ECO:0000256" key="4">
    <source>
        <dbReference type="ARBA" id="ARBA00023212"/>
    </source>
</evidence>
<feature type="domain" description="Gamma tubulin complex component protein N-terminal" evidence="8">
    <location>
        <begin position="211"/>
        <end position="497"/>
    </location>
</feature>
<protein>
    <recommendedName>
        <fullName evidence="5">Gamma-tubulin complex component</fullName>
    </recommendedName>
</protein>
<dbReference type="GO" id="GO:0005874">
    <property type="term" value="C:microtubule"/>
    <property type="evidence" value="ECO:0007669"/>
    <property type="project" value="UniProtKB-KW"/>
</dbReference>
<feature type="region of interest" description="Disordered" evidence="6">
    <location>
        <begin position="853"/>
        <end position="884"/>
    </location>
</feature>
<evidence type="ECO:0000256" key="3">
    <source>
        <dbReference type="ARBA" id="ARBA00022701"/>
    </source>
</evidence>
<evidence type="ECO:0000259" key="8">
    <source>
        <dbReference type="Pfam" id="PF17681"/>
    </source>
</evidence>
<evidence type="ECO:0000313" key="9">
    <source>
        <dbReference type="Proteomes" id="UP000515154"/>
    </source>
</evidence>
<keyword evidence="4 5" id="KW-0206">Cytoskeleton</keyword>
<dbReference type="InterPro" id="IPR007259">
    <property type="entry name" value="GCP"/>
</dbReference>
<dbReference type="InterPro" id="IPR040457">
    <property type="entry name" value="GCP_C"/>
</dbReference>
<dbReference type="PANTHER" id="PTHR19302">
    <property type="entry name" value="GAMMA TUBULIN COMPLEX PROTEIN"/>
    <property type="match status" value="1"/>
</dbReference>
<dbReference type="GO" id="GO:0051321">
    <property type="term" value="P:meiotic cell cycle"/>
    <property type="evidence" value="ECO:0007669"/>
    <property type="project" value="TreeGrafter"/>
</dbReference>
<reference evidence="10" key="1">
    <citation type="submission" date="2025-08" db="UniProtKB">
        <authorList>
            <consortium name="RefSeq"/>
        </authorList>
    </citation>
    <scope>IDENTIFICATION</scope>
</reference>
<evidence type="ECO:0000256" key="6">
    <source>
        <dbReference type="SAM" id="MobiDB-lite"/>
    </source>
</evidence>
<dbReference type="GO" id="GO:0051225">
    <property type="term" value="P:spindle assembly"/>
    <property type="evidence" value="ECO:0007669"/>
    <property type="project" value="TreeGrafter"/>
</dbReference>
<organism evidence="9 10">
    <name type="scientific">Octopus sinensis</name>
    <name type="common">East Asian common octopus</name>
    <dbReference type="NCBI Taxonomy" id="2607531"/>
    <lineage>
        <taxon>Eukaryota</taxon>
        <taxon>Metazoa</taxon>
        <taxon>Spiralia</taxon>
        <taxon>Lophotrochozoa</taxon>
        <taxon>Mollusca</taxon>
        <taxon>Cephalopoda</taxon>
        <taxon>Coleoidea</taxon>
        <taxon>Octopodiformes</taxon>
        <taxon>Octopoda</taxon>
        <taxon>Incirrata</taxon>
        <taxon>Octopodidae</taxon>
        <taxon>Octopus</taxon>
    </lineage>
</organism>
<dbReference type="GO" id="GO:0051011">
    <property type="term" value="F:microtubule minus-end binding"/>
    <property type="evidence" value="ECO:0007669"/>
    <property type="project" value="TreeGrafter"/>
</dbReference>
<dbReference type="GO" id="GO:0007020">
    <property type="term" value="P:microtubule nucleation"/>
    <property type="evidence" value="ECO:0007669"/>
    <property type="project" value="InterPro"/>
</dbReference>
<dbReference type="Pfam" id="PF04130">
    <property type="entry name" value="GCP_C_terminal"/>
    <property type="match status" value="1"/>
</dbReference>
<feature type="domain" description="Gamma tubulin complex component C-terminal" evidence="7">
    <location>
        <begin position="500"/>
        <end position="838"/>
    </location>
</feature>
<evidence type="ECO:0000313" key="10">
    <source>
        <dbReference type="RefSeq" id="XP_029634808.1"/>
    </source>
</evidence>
<dbReference type="Proteomes" id="UP000515154">
    <property type="component" value="Linkage group LG4"/>
</dbReference>
<dbReference type="GO" id="GO:0031122">
    <property type="term" value="P:cytoplasmic microtubule organization"/>
    <property type="evidence" value="ECO:0007669"/>
    <property type="project" value="TreeGrafter"/>
</dbReference>
<accession>A0A6P7S9N8</accession>
<sequence length="884" mass="102417">MAEYTLHHHVNELIDLLDIRETDTVGADVYAEMLLESSKNPCVPSSFPTLQIRKKVSERAPERLKFLEKYEELKNLNIRGLNRFVFFLSEMCEDTETIKFLSENEEKAEAEAVVEETNETFNLNESKMPFPDLDELKDKLRKAQGTTHIFKDIHLVAPQKKRVMTVPEQPDWLFSRSWLTMDYVHDIAGYTDEHLPVLGTLSLSEQEKLVIADLLFLLQGVEGSYILPKPLKAKYDNKEFIVDSSLDPSLSELTQRILPLCSYYSTVVRFIEEKSAYEYGLVNQALAAAMRSLIKDYNILVAQLEHENRQGRLALQKLWFYLQPTIKTFEILASISNSINNGKCIGDAVLTLLHEMTSGFAGDTKSQELCLFLTQAACAPYFEILEMWIYKGIINDPYEEFFVVENEEVNKEKSYNEYWEQNYVVRKDRTPIFLALVVQEVLKTGKYLNVVRQCGRDVKCPYAEEMIYTLNEKGYFDQIEKAYNYASKVLLNLLMEEQELMARLRSMKHYFLLDKGDFIVQFMDMTEEEMKQPYKNISCRRMETLLELALRTSTANVDPFKDDLRIQFQETDLISQLYDILKAMRSSPVECNLSGLESFSFNYNVKWPLTLVLNRKALMLYQLLFRQLFYCKHVERQLCNLWLQNKCVKLLPSKGYTAAFALRQRMLNFVQNLEYYLMVEVIEPNWHIFLNKMETVSNIDDVLLHHGDFLHNCLKEGMMTNVDLLRIIHKLMVVCITFCNRIRRFNESLEGLPERSWLTLTNSLQATSPEDPKKKQISKKVVAEAMTDESTEHLGTVISMFESNFNKLLMELLEKMAYMIHGNGEQALLCRLDFNGFYAKNCSSFGKLLSADGTLSSERSGPSQRMSNSEKSNLPGLSSPNFSL</sequence>
<keyword evidence="2 5" id="KW-0963">Cytoplasm</keyword>
<dbReference type="Pfam" id="PF17681">
    <property type="entry name" value="GCP_N_terminal"/>
    <property type="match status" value="1"/>
</dbReference>
<comment type="similarity">
    <text evidence="1 5">Belongs to the TUBGCP family.</text>
</comment>
<evidence type="ECO:0000259" key="7">
    <source>
        <dbReference type="Pfam" id="PF04130"/>
    </source>
</evidence>
<dbReference type="Gene3D" id="1.20.120.1900">
    <property type="entry name" value="Gamma-tubulin complex, C-terminal domain"/>
    <property type="match status" value="1"/>
</dbReference>
<evidence type="ECO:0000256" key="1">
    <source>
        <dbReference type="ARBA" id="ARBA00010337"/>
    </source>
</evidence>
<comment type="subcellular location">
    <subcellularLocation>
        <location evidence="5">Cytoplasm</location>
        <location evidence="5">Cytoskeleton</location>
        <location evidence="5">Microtubule organizing center</location>
    </subcellularLocation>
</comment>
<dbReference type="GO" id="GO:0000922">
    <property type="term" value="C:spindle pole"/>
    <property type="evidence" value="ECO:0007669"/>
    <property type="project" value="InterPro"/>
</dbReference>
<name>A0A6P7S9N8_9MOLL</name>
<gene>
    <name evidence="10" type="primary">LOC115210379</name>
</gene>